<dbReference type="Pfam" id="PF17848">
    <property type="entry name" value="Zn_ribbon_ACC"/>
    <property type="match status" value="1"/>
</dbReference>
<comment type="catalytic activity">
    <reaction evidence="13">
        <text>N(6)-carboxybiotinyl-L-lysyl-[protein] + acetyl-CoA = N(6)-biotinyl-L-lysyl-[protein] + malonyl-CoA</text>
        <dbReference type="Rhea" id="RHEA:54728"/>
        <dbReference type="Rhea" id="RHEA-COMP:10505"/>
        <dbReference type="Rhea" id="RHEA-COMP:10506"/>
        <dbReference type="ChEBI" id="CHEBI:57288"/>
        <dbReference type="ChEBI" id="CHEBI:57384"/>
        <dbReference type="ChEBI" id="CHEBI:83144"/>
        <dbReference type="ChEBI" id="CHEBI:83145"/>
        <dbReference type="EC" id="2.1.3.15"/>
    </reaction>
</comment>
<keyword evidence="6 13" id="KW-0863">Zinc-finger</keyword>
<comment type="cofactor">
    <cofactor evidence="13">
        <name>Zn(2+)</name>
        <dbReference type="ChEBI" id="CHEBI:29105"/>
    </cofactor>
    <text evidence="13">Binds 1 zinc ion per subunit.</text>
</comment>
<dbReference type="Gene3D" id="3.90.226.10">
    <property type="entry name" value="2-enoyl-CoA Hydratase, Chain A, domain 1"/>
    <property type="match status" value="1"/>
</dbReference>
<keyword evidence="9 13" id="KW-0067">ATP-binding</keyword>
<dbReference type="InterPro" id="IPR029045">
    <property type="entry name" value="ClpP/crotonase-like_dom_sf"/>
</dbReference>
<dbReference type="UniPathway" id="UPA00655">
    <property type="reaction ID" value="UER00711"/>
</dbReference>
<proteinExistence type="inferred from homology"/>
<feature type="binding site" evidence="13">
    <location>
        <position position="49"/>
    </location>
    <ligand>
        <name>Zn(2+)</name>
        <dbReference type="ChEBI" id="CHEBI:29105"/>
    </ligand>
</feature>
<feature type="domain" description="CoA carboxyltransferase N-terminal" evidence="14">
    <location>
        <begin position="26"/>
        <end position="280"/>
    </location>
</feature>
<evidence type="ECO:0000256" key="10">
    <source>
        <dbReference type="ARBA" id="ARBA00023098"/>
    </source>
</evidence>
<evidence type="ECO:0000256" key="11">
    <source>
        <dbReference type="ARBA" id="ARBA00023160"/>
    </source>
</evidence>
<evidence type="ECO:0000256" key="6">
    <source>
        <dbReference type="ARBA" id="ARBA00022771"/>
    </source>
</evidence>
<feature type="binding site" evidence="13">
    <location>
        <position position="33"/>
    </location>
    <ligand>
        <name>Zn(2+)</name>
        <dbReference type="ChEBI" id="CHEBI:29105"/>
    </ligand>
</feature>
<dbReference type="GO" id="GO:0016743">
    <property type="term" value="F:carboxyl- or carbamoyltransferase activity"/>
    <property type="evidence" value="ECO:0007669"/>
    <property type="project" value="UniProtKB-UniRule"/>
</dbReference>
<dbReference type="InterPro" id="IPR011762">
    <property type="entry name" value="COA_CT_N"/>
</dbReference>
<comment type="subunit">
    <text evidence="13">Acetyl-CoA carboxylase is a heterohexamer composed of biotin carboxyl carrier protein (AccB), biotin carboxylase (AccC) and two subunits each of ACCase subunit alpha (AccA) and ACCase subunit beta (AccD).</text>
</comment>
<evidence type="ECO:0000256" key="4">
    <source>
        <dbReference type="ARBA" id="ARBA00022723"/>
    </source>
</evidence>
<keyword evidence="16" id="KW-1185">Reference proteome</keyword>
<keyword evidence="13" id="KW-0963">Cytoplasm</keyword>
<dbReference type="HAMAP" id="MF_01395">
    <property type="entry name" value="AcetylCoA_CT_beta"/>
    <property type="match status" value="1"/>
</dbReference>
<keyword evidence="3 13" id="KW-0808">Transferase</keyword>
<dbReference type="InterPro" id="IPR034733">
    <property type="entry name" value="AcCoA_carboxyl_beta"/>
</dbReference>
<evidence type="ECO:0000256" key="2">
    <source>
        <dbReference type="ARBA" id="ARBA00022516"/>
    </source>
</evidence>
<comment type="function">
    <text evidence="12 13">Component of the acetyl coenzyme A carboxylase (ACC) complex. Biotin carboxylase (BC) catalyzes the carboxylation of biotin on its carrier protein (BCCP) and then the CO(2) group is transferred by the transcarboxylase to acetyl-CoA to form malonyl-CoA.</text>
</comment>
<reference evidence="16" key="1">
    <citation type="submission" date="2016-12" db="EMBL/GenBank/DDBJ databases">
        <title>Draft Genome Sequences od Carboxydothermus pertinax and islandicus, Hydrogenogenic Carboxydotrophic Bacteria.</title>
        <authorList>
            <person name="Fukuyama Y."/>
            <person name="Ohmae K."/>
            <person name="Yoneda Y."/>
            <person name="Yoshida T."/>
            <person name="Sako Y."/>
        </authorList>
    </citation>
    <scope>NUCLEOTIDE SEQUENCE [LARGE SCALE GENOMIC DNA]</scope>
    <source>
        <strain evidence="16">SET</strain>
    </source>
</reference>
<keyword evidence="4 13" id="KW-0479">Metal-binding</keyword>
<keyword evidence="7 13" id="KW-0276">Fatty acid metabolism</keyword>
<sequence length="280" mass="31052">MFDFFRKSKYVTVKPETKSKEIPDGLWQKCPRCGEIIFNKELEKNFKVCSKCGYHFKISAWERIKLLCDESSFVEFGGEISGGNPLNFPGYEEKLAEAREKTGLKEAVVTGLGKINGREVVLAVMDPNFIMASMGTAVGEKICLAMEKALEKKLPLVVFTASGGARMQEGIFSLMQMAKTVQLVNRLSAEKIFYLVVMTDPTTGGVSASFAALGDIILAEPGALIGFAGPRVIEQTIRQKLPEGFQRAEFLEQHGFIDAVVSREQQKEVITKLLAWHSQK</sequence>
<evidence type="ECO:0000256" key="1">
    <source>
        <dbReference type="ARBA" id="ARBA00004496"/>
    </source>
</evidence>
<keyword evidence="8 13" id="KW-0862">Zinc</keyword>
<dbReference type="GO" id="GO:0003989">
    <property type="term" value="F:acetyl-CoA carboxylase activity"/>
    <property type="evidence" value="ECO:0007669"/>
    <property type="project" value="InterPro"/>
</dbReference>
<dbReference type="Proteomes" id="UP000187338">
    <property type="component" value="Unassembled WGS sequence"/>
</dbReference>
<dbReference type="PROSITE" id="PS50980">
    <property type="entry name" value="COA_CT_NTER"/>
    <property type="match status" value="1"/>
</dbReference>
<keyword evidence="5 13" id="KW-0547">Nucleotide-binding</keyword>
<protein>
    <recommendedName>
        <fullName evidence="13">Acetyl-coenzyme A carboxylase carboxyl transferase subunit beta</fullName>
        <shortName evidence="13">ACCase subunit beta</shortName>
        <shortName evidence="13">Acetyl-CoA carboxylase carboxyltransferase subunit beta</shortName>
        <ecNumber evidence="13">2.1.3.15</ecNumber>
    </recommendedName>
</protein>
<accession>A0A1L8D540</accession>
<dbReference type="EMBL" id="BDJL01000132">
    <property type="protein sequence ID" value="GAV26293.1"/>
    <property type="molecule type" value="Genomic_DNA"/>
</dbReference>
<dbReference type="RefSeq" id="WP_075866459.1">
    <property type="nucleotide sequence ID" value="NZ_BDJL01000132.1"/>
</dbReference>
<dbReference type="SUPFAM" id="SSF52096">
    <property type="entry name" value="ClpP/crotonase"/>
    <property type="match status" value="1"/>
</dbReference>
<comment type="caution">
    <text evidence="15">The sequence shown here is derived from an EMBL/GenBank/DDBJ whole genome shotgun (WGS) entry which is preliminary data.</text>
</comment>
<comment type="subcellular location">
    <subcellularLocation>
        <location evidence="1 13">Cytoplasm</location>
    </subcellularLocation>
</comment>
<feature type="zinc finger region" description="C4-type" evidence="13">
    <location>
        <begin position="30"/>
        <end position="52"/>
    </location>
</feature>
<gene>
    <name evidence="13" type="primary">accD</name>
    <name evidence="15" type="ORF">ciss_22260</name>
</gene>
<dbReference type="PANTHER" id="PTHR42995:SF5">
    <property type="entry name" value="ACETYL-COENZYME A CARBOXYLASE CARBOXYL TRANSFERASE SUBUNIT BETA, CHLOROPLASTIC"/>
    <property type="match status" value="1"/>
</dbReference>
<comment type="pathway">
    <text evidence="13">Lipid metabolism; malonyl-CoA biosynthesis; malonyl-CoA from acetyl-CoA: step 1/1.</text>
</comment>
<dbReference type="OrthoDB" id="9772975at2"/>
<dbReference type="GO" id="GO:0009317">
    <property type="term" value="C:acetyl-CoA carboxylase complex"/>
    <property type="evidence" value="ECO:0007669"/>
    <property type="project" value="InterPro"/>
</dbReference>
<keyword evidence="11 13" id="KW-0275">Fatty acid biosynthesis</keyword>
<evidence type="ECO:0000259" key="14">
    <source>
        <dbReference type="PROSITE" id="PS50980"/>
    </source>
</evidence>
<dbReference type="GO" id="GO:0006633">
    <property type="term" value="P:fatty acid biosynthetic process"/>
    <property type="evidence" value="ECO:0007669"/>
    <property type="project" value="UniProtKB-KW"/>
</dbReference>
<evidence type="ECO:0000313" key="15">
    <source>
        <dbReference type="EMBL" id="GAV26293.1"/>
    </source>
</evidence>
<dbReference type="InterPro" id="IPR000438">
    <property type="entry name" value="Acetyl_CoA_COase_Trfase_b_su"/>
</dbReference>
<dbReference type="InterPro" id="IPR041010">
    <property type="entry name" value="Znf-ACC"/>
</dbReference>
<name>A0A1L8D540_9THEO</name>
<feature type="binding site" evidence="13">
    <location>
        <position position="52"/>
    </location>
    <ligand>
        <name>Zn(2+)</name>
        <dbReference type="ChEBI" id="CHEBI:29105"/>
    </ligand>
</feature>
<dbReference type="GO" id="GO:0005524">
    <property type="term" value="F:ATP binding"/>
    <property type="evidence" value="ECO:0007669"/>
    <property type="project" value="UniProtKB-KW"/>
</dbReference>
<dbReference type="PRINTS" id="PR01070">
    <property type="entry name" value="ACCCTRFRASEB"/>
</dbReference>
<dbReference type="AlphaFoldDB" id="A0A1L8D540"/>
<organism evidence="15 16">
    <name type="scientific">Carboxydothermus islandicus</name>
    <dbReference type="NCBI Taxonomy" id="661089"/>
    <lineage>
        <taxon>Bacteria</taxon>
        <taxon>Bacillati</taxon>
        <taxon>Bacillota</taxon>
        <taxon>Clostridia</taxon>
        <taxon>Thermoanaerobacterales</taxon>
        <taxon>Thermoanaerobacteraceae</taxon>
        <taxon>Carboxydothermus</taxon>
    </lineage>
</organism>
<comment type="similarity">
    <text evidence="13">Belongs to the AccD/PCCB family.</text>
</comment>
<evidence type="ECO:0000256" key="9">
    <source>
        <dbReference type="ARBA" id="ARBA00022840"/>
    </source>
</evidence>
<dbReference type="Pfam" id="PF01039">
    <property type="entry name" value="Carboxyl_trans"/>
    <property type="match status" value="1"/>
</dbReference>
<evidence type="ECO:0000256" key="7">
    <source>
        <dbReference type="ARBA" id="ARBA00022832"/>
    </source>
</evidence>
<keyword evidence="2 13" id="KW-0444">Lipid biosynthesis</keyword>
<dbReference type="GO" id="GO:2001295">
    <property type="term" value="P:malonyl-CoA biosynthetic process"/>
    <property type="evidence" value="ECO:0007669"/>
    <property type="project" value="UniProtKB-UniRule"/>
</dbReference>
<feature type="binding site" evidence="13">
    <location>
        <position position="30"/>
    </location>
    <ligand>
        <name>Zn(2+)</name>
        <dbReference type="ChEBI" id="CHEBI:29105"/>
    </ligand>
</feature>
<evidence type="ECO:0000256" key="8">
    <source>
        <dbReference type="ARBA" id="ARBA00022833"/>
    </source>
</evidence>
<evidence type="ECO:0000256" key="13">
    <source>
        <dbReference type="HAMAP-Rule" id="MF_01395"/>
    </source>
</evidence>
<evidence type="ECO:0000313" key="16">
    <source>
        <dbReference type="Proteomes" id="UP000187338"/>
    </source>
</evidence>
<dbReference type="GO" id="GO:0008270">
    <property type="term" value="F:zinc ion binding"/>
    <property type="evidence" value="ECO:0007669"/>
    <property type="project" value="UniProtKB-UniRule"/>
</dbReference>
<dbReference type="EC" id="2.1.3.15" evidence="13"/>
<evidence type="ECO:0000256" key="12">
    <source>
        <dbReference type="ARBA" id="ARBA00025280"/>
    </source>
</evidence>
<dbReference type="PANTHER" id="PTHR42995">
    <property type="entry name" value="ACETYL-COENZYME A CARBOXYLASE CARBOXYL TRANSFERASE SUBUNIT BETA, CHLOROPLASTIC"/>
    <property type="match status" value="1"/>
</dbReference>
<evidence type="ECO:0000256" key="3">
    <source>
        <dbReference type="ARBA" id="ARBA00022679"/>
    </source>
</evidence>
<dbReference type="STRING" id="661089.ciss_22260"/>
<keyword evidence="10 13" id="KW-0443">Lipid metabolism</keyword>
<dbReference type="NCBIfam" id="TIGR00515">
    <property type="entry name" value="accD"/>
    <property type="match status" value="1"/>
</dbReference>
<evidence type="ECO:0000256" key="5">
    <source>
        <dbReference type="ARBA" id="ARBA00022741"/>
    </source>
</evidence>